<evidence type="ECO:0000256" key="1">
    <source>
        <dbReference type="SAM" id="MobiDB-lite"/>
    </source>
</evidence>
<sequence>PDGRTLVKGATITTTSPRPSTYSVRLDRRYGHSCDFTERPRSGLEDPRTWENPIAQIDEYNRMKNDIS</sequence>
<dbReference type="Proteomes" id="UP000887569">
    <property type="component" value="Unplaced"/>
</dbReference>
<protein>
    <submittedName>
        <fullName evidence="3">Gustatory receptor</fullName>
    </submittedName>
</protein>
<name>A0A915ARU9_PARUN</name>
<reference evidence="3" key="1">
    <citation type="submission" date="2022-11" db="UniProtKB">
        <authorList>
            <consortium name="WormBaseParasite"/>
        </authorList>
    </citation>
    <scope>IDENTIFICATION</scope>
</reference>
<evidence type="ECO:0000313" key="3">
    <source>
        <dbReference type="WBParaSite" id="PgR013_g123_t09"/>
    </source>
</evidence>
<organism evidence="2 3">
    <name type="scientific">Parascaris univalens</name>
    <name type="common">Nematode worm</name>
    <dbReference type="NCBI Taxonomy" id="6257"/>
    <lineage>
        <taxon>Eukaryota</taxon>
        <taxon>Metazoa</taxon>
        <taxon>Ecdysozoa</taxon>
        <taxon>Nematoda</taxon>
        <taxon>Chromadorea</taxon>
        <taxon>Rhabditida</taxon>
        <taxon>Spirurina</taxon>
        <taxon>Ascaridomorpha</taxon>
        <taxon>Ascaridoidea</taxon>
        <taxon>Ascarididae</taxon>
        <taxon>Parascaris</taxon>
    </lineage>
</organism>
<keyword evidence="2" id="KW-1185">Reference proteome</keyword>
<feature type="compositionally biased region" description="Polar residues" evidence="1">
    <location>
        <begin position="11"/>
        <end position="22"/>
    </location>
</feature>
<evidence type="ECO:0000313" key="2">
    <source>
        <dbReference type="Proteomes" id="UP000887569"/>
    </source>
</evidence>
<proteinExistence type="predicted"/>
<dbReference type="WBParaSite" id="PgR013_g123_t09">
    <property type="protein sequence ID" value="PgR013_g123_t09"/>
    <property type="gene ID" value="PgR013_g123"/>
</dbReference>
<dbReference type="AlphaFoldDB" id="A0A915ARU9"/>
<feature type="region of interest" description="Disordered" evidence="1">
    <location>
        <begin position="1"/>
        <end position="22"/>
    </location>
</feature>
<accession>A0A915ARU9</accession>